<reference evidence="1" key="1">
    <citation type="submission" date="2022-08" db="EMBL/GenBank/DDBJ databases">
        <title>Alicyclobacillus dauci DSM2870, complete genome.</title>
        <authorList>
            <person name="Wang Q."/>
            <person name="Cai R."/>
            <person name="Wang Z."/>
        </authorList>
    </citation>
    <scope>NUCLEOTIDE SEQUENCE</scope>
    <source>
        <strain evidence="1">DSM 28700</strain>
    </source>
</reference>
<organism evidence="1 2">
    <name type="scientific">Alicyclobacillus dauci</name>
    <dbReference type="NCBI Taxonomy" id="1475485"/>
    <lineage>
        <taxon>Bacteria</taxon>
        <taxon>Bacillati</taxon>
        <taxon>Bacillota</taxon>
        <taxon>Bacilli</taxon>
        <taxon>Bacillales</taxon>
        <taxon>Alicyclobacillaceae</taxon>
        <taxon>Alicyclobacillus</taxon>
    </lineage>
</organism>
<proteinExistence type="predicted"/>
<sequence>MEPLQDTRTAYSDVLNQIELSIKAEQVFCSIVTQMKYLPQFTDQAALRTVHRENYQTSYHRNTAAGNLERLVAGDSDELLILMTVECFIETRQHDKVAETALGNIAVTAPEDKKWIVAATEWHRRRKQHLKYAARTLRAMIGSELWNKGASLV</sequence>
<dbReference type="EMBL" id="CP104064">
    <property type="protein sequence ID" value="WAH38747.1"/>
    <property type="molecule type" value="Genomic_DNA"/>
</dbReference>
<evidence type="ECO:0000313" key="2">
    <source>
        <dbReference type="Proteomes" id="UP001164803"/>
    </source>
</evidence>
<accession>A0ABY6Z7E9</accession>
<protein>
    <submittedName>
        <fullName evidence="1">Uncharacterized protein</fullName>
    </submittedName>
</protein>
<dbReference type="Proteomes" id="UP001164803">
    <property type="component" value="Chromosome"/>
</dbReference>
<dbReference type="RefSeq" id="WP_268046337.1">
    <property type="nucleotide sequence ID" value="NZ_CP104064.1"/>
</dbReference>
<gene>
    <name evidence="1" type="ORF">NZD86_09835</name>
</gene>
<keyword evidence="2" id="KW-1185">Reference proteome</keyword>
<name>A0ABY6Z7E9_9BACL</name>
<evidence type="ECO:0000313" key="1">
    <source>
        <dbReference type="EMBL" id="WAH38747.1"/>
    </source>
</evidence>